<dbReference type="PROSITE" id="PS51257">
    <property type="entry name" value="PROKAR_LIPOPROTEIN"/>
    <property type="match status" value="1"/>
</dbReference>
<dbReference type="Gene3D" id="3.50.50.60">
    <property type="entry name" value="FAD/NAD(P)-binding domain"/>
    <property type="match status" value="1"/>
</dbReference>
<dbReference type="PANTHER" id="PTHR11552:SF147">
    <property type="entry name" value="CHOLINE DEHYDROGENASE, MITOCHONDRIAL"/>
    <property type="match status" value="1"/>
</dbReference>
<comment type="similarity">
    <text evidence="1">Belongs to the GMC oxidoreductase family.</text>
</comment>
<dbReference type="OrthoDB" id="269227at2759"/>
<dbReference type="Gene3D" id="3.30.560.10">
    <property type="entry name" value="Glucose Oxidase, domain 3"/>
    <property type="match status" value="1"/>
</dbReference>
<sequence>MRSYSNERCGTYAVGAGTAGCVLARRLLDNAVGEDGAPAQVLLVEAGSGEAPWYASVPLLALALQTTSIDWQFVTAPQKDALYCFHNQVPKILGSTTLMHFYGISQR</sequence>
<evidence type="ECO:0000256" key="1">
    <source>
        <dbReference type="ARBA" id="ARBA00010790"/>
    </source>
</evidence>
<proteinExistence type="inferred from homology"/>
<name>A0A9J6FFZ2_HAELO</name>
<dbReference type="PANTHER" id="PTHR11552">
    <property type="entry name" value="GLUCOSE-METHANOL-CHOLINE GMC OXIDOREDUCTASE"/>
    <property type="match status" value="1"/>
</dbReference>
<evidence type="ECO:0000313" key="2">
    <source>
        <dbReference type="EMBL" id="KAH9362002.1"/>
    </source>
</evidence>
<gene>
    <name evidence="2" type="ORF">HPB48_014941</name>
</gene>
<dbReference type="VEuPathDB" id="VectorBase:HLOH_045770"/>
<dbReference type="GO" id="GO:0016491">
    <property type="term" value="F:oxidoreductase activity"/>
    <property type="evidence" value="ECO:0007669"/>
    <property type="project" value="TreeGrafter"/>
</dbReference>
<organism evidence="2 3">
    <name type="scientific">Haemaphysalis longicornis</name>
    <name type="common">Bush tick</name>
    <dbReference type="NCBI Taxonomy" id="44386"/>
    <lineage>
        <taxon>Eukaryota</taxon>
        <taxon>Metazoa</taxon>
        <taxon>Ecdysozoa</taxon>
        <taxon>Arthropoda</taxon>
        <taxon>Chelicerata</taxon>
        <taxon>Arachnida</taxon>
        <taxon>Acari</taxon>
        <taxon>Parasitiformes</taxon>
        <taxon>Ixodida</taxon>
        <taxon>Ixodoidea</taxon>
        <taxon>Ixodidae</taxon>
        <taxon>Haemaphysalinae</taxon>
        <taxon>Haemaphysalis</taxon>
    </lineage>
</organism>
<accession>A0A9J6FFZ2</accession>
<dbReference type="SUPFAM" id="SSF51905">
    <property type="entry name" value="FAD/NAD(P)-binding domain"/>
    <property type="match status" value="1"/>
</dbReference>
<comment type="caution">
    <text evidence="2">The sequence shown here is derived from an EMBL/GenBank/DDBJ whole genome shotgun (WGS) entry which is preliminary data.</text>
</comment>
<dbReference type="Proteomes" id="UP000821853">
    <property type="component" value="Chromosome 1"/>
</dbReference>
<dbReference type="InterPro" id="IPR036188">
    <property type="entry name" value="FAD/NAD-bd_sf"/>
</dbReference>
<dbReference type="InterPro" id="IPR012132">
    <property type="entry name" value="GMC_OxRdtase"/>
</dbReference>
<evidence type="ECO:0008006" key="4">
    <source>
        <dbReference type="Google" id="ProtNLM"/>
    </source>
</evidence>
<dbReference type="GO" id="GO:0050660">
    <property type="term" value="F:flavin adenine dinucleotide binding"/>
    <property type="evidence" value="ECO:0007669"/>
    <property type="project" value="InterPro"/>
</dbReference>
<keyword evidence="3" id="KW-1185">Reference proteome</keyword>
<evidence type="ECO:0000313" key="3">
    <source>
        <dbReference type="Proteomes" id="UP000821853"/>
    </source>
</evidence>
<dbReference type="EMBL" id="JABSTR010000001">
    <property type="protein sequence ID" value="KAH9362002.1"/>
    <property type="molecule type" value="Genomic_DNA"/>
</dbReference>
<protein>
    <recommendedName>
        <fullName evidence="4">Glucose-methanol-choline oxidoreductase N-terminal domain-containing protein</fullName>
    </recommendedName>
</protein>
<reference evidence="2 3" key="1">
    <citation type="journal article" date="2020" name="Cell">
        <title>Large-Scale Comparative Analyses of Tick Genomes Elucidate Their Genetic Diversity and Vector Capacities.</title>
        <authorList>
            <consortium name="Tick Genome and Microbiome Consortium (TIGMIC)"/>
            <person name="Jia N."/>
            <person name="Wang J."/>
            <person name="Shi W."/>
            <person name="Du L."/>
            <person name="Sun Y."/>
            <person name="Zhan W."/>
            <person name="Jiang J.F."/>
            <person name="Wang Q."/>
            <person name="Zhang B."/>
            <person name="Ji P."/>
            <person name="Bell-Sakyi L."/>
            <person name="Cui X.M."/>
            <person name="Yuan T.T."/>
            <person name="Jiang B.G."/>
            <person name="Yang W.F."/>
            <person name="Lam T.T."/>
            <person name="Chang Q.C."/>
            <person name="Ding S.J."/>
            <person name="Wang X.J."/>
            <person name="Zhu J.G."/>
            <person name="Ruan X.D."/>
            <person name="Zhao L."/>
            <person name="Wei J.T."/>
            <person name="Ye R.Z."/>
            <person name="Que T.C."/>
            <person name="Du C.H."/>
            <person name="Zhou Y.H."/>
            <person name="Cheng J.X."/>
            <person name="Dai P.F."/>
            <person name="Guo W.B."/>
            <person name="Han X.H."/>
            <person name="Huang E.J."/>
            <person name="Li L.F."/>
            <person name="Wei W."/>
            <person name="Gao Y.C."/>
            <person name="Liu J.Z."/>
            <person name="Shao H.Z."/>
            <person name="Wang X."/>
            <person name="Wang C.C."/>
            <person name="Yang T.C."/>
            <person name="Huo Q.B."/>
            <person name="Li W."/>
            <person name="Chen H.Y."/>
            <person name="Chen S.E."/>
            <person name="Zhou L.G."/>
            <person name="Ni X.B."/>
            <person name="Tian J.H."/>
            <person name="Sheng Y."/>
            <person name="Liu T."/>
            <person name="Pan Y.S."/>
            <person name="Xia L.Y."/>
            <person name="Li J."/>
            <person name="Zhao F."/>
            <person name="Cao W.C."/>
        </authorList>
    </citation>
    <scope>NUCLEOTIDE SEQUENCE [LARGE SCALE GENOMIC DNA]</scope>
    <source>
        <strain evidence="2">HaeL-2018</strain>
    </source>
</reference>
<dbReference type="AlphaFoldDB" id="A0A9J6FFZ2"/>